<evidence type="ECO:0000256" key="1">
    <source>
        <dbReference type="SAM" id="MobiDB-lite"/>
    </source>
</evidence>
<feature type="compositionally biased region" description="Polar residues" evidence="1">
    <location>
        <begin position="86"/>
        <end position="99"/>
    </location>
</feature>
<organism evidence="2 3">
    <name type="scientific">Pleurodeles waltl</name>
    <name type="common">Iberian ribbed newt</name>
    <dbReference type="NCBI Taxonomy" id="8319"/>
    <lineage>
        <taxon>Eukaryota</taxon>
        <taxon>Metazoa</taxon>
        <taxon>Chordata</taxon>
        <taxon>Craniata</taxon>
        <taxon>Vertebrata</taxon>
        <taxon>Euteleostomi</taxon>
        <taxon>Amphibia</taxon>
        <taxon>Batrachia</taxon>
        <taxon>Caudata</taxon>
        <taxon>Salamandroidea</taxon>
        <taxon>Salamandridae</taxon>
        <taxon>Pleurodelinae</taxon>
        <taxon>Pleurodeles</taxon>
    </lineage>
</organism>
<feature type="region of interest" description="Disordered" evidence="1">
    <location>
        <begin position="82"/>
        <end position="106"/>
    </location>
</feature>
<evidence type="ECO:0000313" key="3">
    <source>
        <dbReference type="Proteomes" id="UP001066276"/>
    </source>
</evidence>
<dbReference type="AlphaFoldDB" id="A0AAV7TBX2"/>
<sequence length="113" mass="12090">MADVLQAQGAKFYRRRVVTYVLQCLCSSGGRGGRKSQPRPASRSRDPISPTAHLLHLGVPWLMPLNMSHAAPIGNPRSRLLDISASPGQVSTGAAQQSDALDPASTEAYCQSF</sequence>
<gene>
    <name evidence="2" type="ORF">NDU88_005720</name>
</gene>
<accession>A0AAV7TBX2</accession>
<keyword evidence="3" id="KW-1185">Reference proteome</keyword>
<evidence type="ECO:0000313" key="2">
    <source>
        <dbReference type="EMBL" id="KAJ1173896.1"/>
    </source>
</evidence>
<protein>
    <submittedName>
        <fullName evidence="2">Uncharacterized protein</fullName>
    </submittedName>
</protein>
<proteinExistence type="predicted"/>
<dbReference type="Proteomes" id="UP001066276">
    <property type="component" value="Chromosome 4_1"/>
</dbReference>
<feature type="region of interest" description="Disordered" evidence="1">
    <location>
        <begin position="26"/>
        <end position="50"/>
    </location>
</feature>
<dbReference type="EMBL" id="JANPWB010000007">
    <property type="protein sequence ID" value="KAJ1173896.1"/>
    <property type="molecule type" value="Genomic_DNA"/>
</dbReference>
<reference evidence="2" key="1">
    <citation type="journal article" date="2022" name="bioRxiv">
        <title>Sequencing and chromosome-scale assembly of the giantPleurodeles waltlgenome.</title>
        <authorList>
            <person name="Brown T."/>
            <person name="Elewa A."/>
            <person name="Iarovenko S."/>
            <person name="Subramanian E."/>
            <person name="Araus A.J."/>
            <person name="Petzold A."/>
            <person name="Susuki M."/>
            <person name="Suzuki K.-i.T."/>
            <person name="Hayashi T."/>
            <person name="Toyoda A."/>
            <person name="Oliveira C."/>
            <person name="Osipova E."/>
            <person name="Leigh N.D."/>
            <person name="Simon A."/>
            <person name="Yun M.H."/>
        </authorList>
    </citation>
    <scope>NUCLEOTIDE SEQUENCE</scope>
    <source>
        <strain evidence="2">20211129_DDA</strain>
        <tissue evidence="2">Liver</tissue>
    </source>
</reference>
<name>A0AAV7TBX2_PLEWA</name>
<comment type="caution">
    <text evidence="2">The sequence shown here is derived from an EMBL/GenBank/DDBJ whole genome shotgun (WGS) entry which is preliminary data.</text>
</comment>